<dbReference type="GO" id="GO:0016787">
    <property type="term" value="F:hydrolase activity"/>
    <property type="evidence" value="ECO:0007669"/>
    <property type="project" value="UniProtKB-KW"/>
</dbReference>
<proteinExistence type="inferred from homology"/>
<gene>
    <name evidence="4" type="ORF">B7P43_G13733</name>
</gene>
<dbReference type="Proteomes" id="UP000235965">
    <property type="component" value="Unassembled WGS sequence"/>
</dbReference>
<evidence type="ECO:0000256" key="1">
    <source>
        <dbReference type="ARBA" id="ARBA00009199"/>
    </source>
</evidence>
<dbReference type="OrthoDB" id="6428749at2759"/>
<reference evidence="4 5" key="1">
    <citation type="submission" date="2017-12" db="EMBL/GenBank/DDBJ databases">
        <title>Hemimetabolous genomes reveal molecular basis of termite eusociality.</title>
        <authorList>
            <person name="Harrison M.C."/>
            <person name="Jongepier E."/>
            <person name="Robertson H.M."/>
            <person name="Arning N."/>
            <person name="Bitard-Feildel T."/>
            <person name="Chao H."/>
            <person name="Childers C.P."/>
            <person name="Dinh H."/>
            <person name="Doddapaneni H."/>
            <person name="Dugan S."/>
            <person name="Gowin J."/>
            <person name="Greiner C."/>
            <person name="Han Y."/>
            <person name="Hu H."/>
            <person name="Hughes D.S.T."/>
            <person name="Huylmans A.-K."/>
            <person name="Kemena C."/>
            <person name="Kremer L.P.M."/>
            <person name="Lee S.L."/>
            <person name="Lopez-Ezquerra A."/>
            <person name="Mallet L."/>
            <person name="Monroy-Kuhn J.M."/>
            <person name="Moser A."/>
            <person name="Murali S.C."/>
            <person name="Muzny D.M."/>
            <person name="Otani S."/>
            <person name="Piulachs M.-D."/>
            <person name="Poelchau M."/>
            <person name="Qu J."/>
            <person name="Schaub F."/>
            <person name="Wada-Katsumata A."/>
            <person name="Worley K.C."/>
            <person name="Xie Q."/>
            <person name="Ylla G."/>
            <person name="Poulsen M."/>
            <person name="Gibbs R.A."/>
            <person name="Schal C."/>
            <person name="Richards S."/>
            <person name="Belles X."/>
            <person name="Korb J."/>
            <person name="Bornberg-Bauer E."/>
        </authorList>
    </citation>
    <scope>NUCLEOTIDE SEQUENCE [LARGE SCALE GENOMIC DNA]</scope>
    <source>
        <tissue evidence="4">Whole body</tissue>
    </source>
</reference>
<evidence type="ECO:0000256" key="2">
    <source>
        <dbReference type="PIRSR" id="PIRSR001221-1"/>
    </source>
</evidence>
<dbReference type="InParanoid" id="A0A2J7Q5J7"/>
<sequence>MALSEIGKERRESTHRPKEGSLRPFYKCIMSLWILIHSIIDCIIDVFCSFFYDDSKRTQIPGVKESFLMESAVSLAERIRHKEVSAEEVVQGFINRIHEVNSLINSVVDERFEAALQEARDVDAFLASTKLTAEELKLQKPFLGVPFTTKDSTAVQGMRQTLGLVSRQNVKAAEDADVVILLKKAGGILIAVTNIPEYNLWCESRNNVYGQTLNPYNTTRTVGGSSGGEASIIATSGSPMGIGTDIGGSIRMPAFYCGIFGHKPTTGLISTKGLSKRTGQEENTMVTAGPLCRYAQDLLPFLQVMVGNNISKLKLNAEVSLKDIQFFYMEKSGDLRSSSVCEEMRLALRRAVSHFQDISKSPVQKVKFSDMRYSFKLWRYWMTREPFDLAKELADGKGTVSVWKELLRKLLGQSDFTFASIMNLVNRYVLPQENSEWAESTTERLLSEILEKLGDNGVLLYPSHPFPAVYHYSSLLRPYNFGYWAVFNVLKLPVTQVPMGLNKDGLPLGIQVVAAPYNDHLCIAVARELQKAFGGWGPPFPV</sequence>
<evidence type="ECO:0000313" key="5">
    <source>
        <dbReference type="Proteomes" id="UP000235965"/>
    </source>
</evidence>
<dbReference type="Gene3D" id="3.90.1300.10">
    <property type="entry name" value="Amidase signature (AS) domain"/>
    <property type="match status" value="1"/>
</dbReference>
<feature type="active site" description="Acyl-ester intermediate" evidence="2">
    <location>
        <position position="249"/>
    </location>
</feature>
<dbReference type="FunCoup" id="A0A2J7Q5J7">
    <property type="interactions" value="9"/>
</dbReference>
<dbReference type="Pfam" id="PF01425">
    <property type="entry name" value="Amidase"/>
    <property type="match status" value="1"/>
</dbReference>
<dbReference type="InterPro" id="IPR052739">
    <property type="entry name" value="FAAH2"/>
</dbReference>
<feature type="active site" description="Charge relay system" evidence="2">
    <location>
        <position position="225"/>
    </location>
</feature>
<dbReference type="InterPro" id="IPR036928">
    <property type="entry name" value="AS_sf"/>
</dbReference>
<dbReference type="InterPro" id="IPR020556">
    <property type="entry name" value="Amidase_CS"/>
</dbReference>
<protein>
    <submittedName>
        <fullName evidence="4">Fatty-acid amide hydrolase 2</fullName>
    </submittedName>
</protein>
<dbReference type="PROSITE" id="PS00571">
    <property type="entry name" value="AMIDASES"/>
    <property type="match status" value="1"/>
</dbReference>
<name>A0A2J7Q5J7_9NEOP</name>
<dbReference type="EMBL" id="NEVH01017557">
    <property type="protein sequence ID" value="PNF23845.1"/>
    <property type="molecule type" value="Genomic_DNA"/>
</dbReference>
<dbReference type="InterPro" id="IPR023631">
    <property type="entry name" value="Amidase_dom"/>
</dbReference>
<comment type="caution">
    <text evidence="4">The sequence shown here is derived from an EMBL/GenBank/DDBJ whole genome shotgun (WGS) entry which is preliminary data.</text>
</comment>
<evidence type="ECO:0000259" key="3">
    <source>
        <dbReference type="Pfam" id="PF01425"/>
    </source>
</evidence>
<feature type="active site" description="Charge relay system" evidence="2">
    <location>
        <position position="150"/>
    </location>
</feature>
<dbReference type="SUPFAM" id="SSF75304">
    <property type="entry name" value="Amidase signature (AS) enzymes"/>
    <property type="match status" value="1"/>
</dbReference>
<accession>A0A2J7Q5J7</accession>
<dbReference type="PANTHER" id="PTHR43372">
    <property type="entry name" value="FATTY-ACID AMIDE HYDROLASE"/>
    <property type="match status" value="1"/>
</dbReference>
<dbReference type="PIRSF" id="PIRSF001221">
    <property type="entry name" value="Amidase_fungi"/>
    <property type="match status" value="1"/>
</dbReference>
<dbReference type="STRING" id="105785.A0A2J7Q5J7"/>
<dbReference type="PANTHER" id="PTHR43372:SF1">
    <property type="entry name" value="LD38433P"/>
    <property type="match status" value="1"/>
</dbReference>
<keyword evidence="5" id="KW-1185">Reference proteome</keyword>
<keyword evidence="4" id="KW-0378">Hydrolase</keyword>
<comment type="similarity">
    <text evidence="1">Belongs to the amidase family.</text>
</comment>
<dbReference type="AlphaFoldDB" id="A0A2J7Q5J7"/>
<evidence type="ECO:0000313" key="4">
    <source>
        <dbReference type="EMBL" id="PNF23845.1"/>
    </source>
</evidence>
<organism evidence="4 5">
    <name type="scientific">Cryptotermes secundus</name>
    <dbReference type="NCBI Taxonomy" id="105785"/>
    <lineage>
        <taxon>Eukaryota</taxon>
        <taxon>Metazoa</taxon>
        <taxon>Ecdysozoa</taxon>
        <taxon>Arthropoda</taxon>
        <taxon>Hexapoda</taxon>
        <taxon>Insecta</taxon>
        <taxon>Pterygota</taxon>
        <taxon>Neoptera</taxon>
        <taxon>Polyneoptera</taxon>
        <taxon>Dictyoptera</taxon>
        <taxon>Blattodea</taxon>
        <taxon>Blattoidea</taxon>
        <taxon>Termitoidae</taxon>
        <taxon>Kalotermitidae</taxon>
        <taxon>Cryptotermitinae</taxon>
        <taxon>Cryptotermes</taxon>
    </lineage>
</organism>
<dbReference type="GO" id="GO:0012505">
    <property type="term" value="C:endomembrane system"/>
    <property type="evidence" value="ECO:0007669"/>
    <property type="project" value="TreeGrafter"/>
</dbReference>
<feature type="domain" description="Amidase" evidence="3">
    <location>
        <begin position="88"/>
        <end position="522"/>
    </location>
</feature>